<dbReference type="PANTHER" id="PTHR43534:SF1">
    <property type="entry name" value="4FE-4S CLUSTER CONTAINING PARA FAMILY ATPASE PROTEIN"/>
    <property type="match status" value="1"/>
</dbReference>
<dbReference type="PANTHER" id="PTHR43534">
    <property type="entry name" value="MIND SUPERFAMILY P-LOOP ATPASE CONTAINING AN INSERTED FERREDOXIN DOMAIN"/>
    <property type="match status" value="1"/>
</dbReference>
<comment type="caution">
    <text evidence="1">The sequence shown here is derived from an EMBL/GenBank/DDBJ whole genome shotgun (WGS) entry which is preliminary data.</text>
</comment>
<accession>X0T653</accession>
<proteinExistence type="predicted"/>
<dbReference type="Gene3D" id="3.40.50.300">
    <property type="entry name" value="P-loop containing nucleotide triphosphate hydrolases"/>
    <property type="match status" value="1"/>
</dbReference>
<name>X0T653_9ZZZZ</name>
<reference evidence="1" key="1">
    <citation type="journal article" date="2014" name="Front. Microbiol.">
        <title>High frequency of phylogenetically diverse reductive dehalogenase-homologous genes in deep subseafloor sedimentary metagenomes.</title>
        <authorList>
            <person name="Kawai M."/>
            <person name="Futagami T."/>
            <person name="Toyoda A."/>
            <person name="Takaki Y."/>
            <person name="Nishi S."/>
            <person name="Hori S."/>
            <person name="Arai W."/>
            <person name="Tsubouchi T."/>
            <person name="Morono Y."/>
            <person name="Uchiyama I."/>
            <person name="Ito T."/>
            <person name="Fujiyama A."/>
            <person name="Inagaki F."/>
            <person name="Takami H."/>
        </authorList>
    </citation>
    <scope>NUCLEOTIDE SEQUENCE</scope>
    <source>
        <strain evidence="1">Expedition CK06-06</strain>
    </source>
</reference>
<protein>
    <recommendedName>
        <fullName evidence="2">CobQ/CobB/MinD/ParA nucleotide binding domain-containing protein</fullName>
    </recommendedName>
</protein>
<feature type="non-terminal residue" evidence="1">
    <location>
        <position position="1"/>
    </location>
</feature>
<evidence type="ECO:0008006" key="2">
    <source>
        <dbReference type="Google" id="ProtNLM"/>
    </source>
</evidence>
<sequence length="171" mass="18850">NGEWYISRTRHGSMVHARLGIAEENSGKLVTIVRDQARKLAEKEHSNMVIIDGPPGTGCPVIASITGSELVLVVTEPTRSGQHDLARVIELAKHFSIPAVVCINKWDINPEMTQDIEHTMNSNGCRVIGKVRYDAAVTRAQLMKASVVEYTGGVITQEIQSLWRNVTYELG</sequence>
<dbReference type="SUPFAM" id="SSF52540">
    <property type="entry name" value="P-loop containing nucleoside triphosphate hydrolases"/>
    <property type="match status" value="1"/>
</dbReference>
<organism evidence="1">
    <name type="scientific">marine sediment metagenome</name>
    <dbReference type="NCBI Taxonomy" id="412755"/>
    <lineage>
        <taxon>unclassified sequences</taxon>
        <taxon>metagenomes</taxon>
        <taxon>ecological metagenomes</taxon>
    </lineage>
</organism>
<dbReference type="EMBL" id="BARS01002703">
    <property type="protein sequence ID" value="GAF71545.1"/>
    <property type="molecule type" value="Genomic_DNA"/>
</dbReference>
<dbReference type="InterPro" id="IPR027417">
    <property type="entry name" value="P-loop_NTPase"/>
</dbReference>
<evidence type="ECO:0000313" key="1">
    <source>
        <dbReference type="EMBL" id="GAF71545.1"/>
    </source>
</evidence>
<gene>
    <name evidence="1" type="ORF">S01H1_05186</name>
</gene>
<dbReference type="AlphaFoldDB" id="X0T653"/>